<dbReference type="InterPro" id="IPR022789">
    <property type="entry name" value="ParD"/>
</dbReference>
<keyword evidence="6" id="KW-1185">Reference proteome</keyword>
<evidence type="ECO:0000313" key="5">
    <source>
        <dbReference type="EMBL" id="SDB87451.1"/>
    </source>
</evidence>
<dbReference type="PANTHER" id="PTHR36582">
    <property type="entry name" value="ANTITOXIN PARD"/>
    <property type="match status" value="1"/>
</dbReference>
<dbReference type="EMBL" id="FMYK01000001">
    <property type="protein sequence ID" value="SDB87451.1"/>
    <property type="molecule type" value="Genomic_DNA"/>
</dbReference>
<dbReference type="SUPFAM" id="SSF47598">
    <property type="entry name" value="Ribbon-helix-helix"/>
    <property type="match status" value="1"/>
</dbReference>
<dbReference type="PANTHER" id="PTHR36582:SF2">
    <property type="entry name" value="ANTITOXIN PARD"/>
    <property type="match status" value="1"/>
</dbReference>
<dbReference type="RefSeq" id="WP_092615699.1">
    <property type="nucleotide sequence ID" value="NZ_FMYK01000001.1"/>
</dbReference>
<reference evidence="6" key="1">
    <citation type="submission" date="2016-09" db="EMBL/GenBank/DDBJ databases">
        <authorList>
            <person name="Varghese N."/>
            <person name="Submissions S."/>
        </authorList>
    </citation>
    <scope>NUCLEOTIDE SEQUENCE [LARGE SCALE GENOMIC DNA]</scope>
    <source>
        <strain evidence="6">ANC 3699</strain>
    </source>
</reference>
<evidence type="ECO:0000256" key="2">
    <source>
        <dbReference type="ARBA" id="ARBA00017940"/>
    </source>
</evidence>
<comment type="similarity">
    <text evidence="1">Belongs to the ParD antitoxin family.</text>
</comment>
<dbReference type="AlphaFoldDB" id="A0A1G6GZS4"/>
<dbReference type="Gene3D" id="6.10.10.120">
    <property type="entry name" value="Antitoxin ParD1-like"/>
    <property type="match status" value="1"/>
</dbReference>
<accession>A0A1G6GZS4</accession>
<name>A0A1G6GZS4_9GAMM</name>
<protein>
    <recommendedName>
        <fullName evidence="2">Antitoxin ParD</fullName>
    </recommendedName>
</protein>
<dbReference type="OrthoDB" id="9815501at2"/>
<organism evidence="5 6">
    <name type="scientific">Acinetobacter marinus</name>
    <dbReference type="NCBI Taxonomy" id="281375"/>
    <lineage>
        <taxon>Bacteria</taxon>
        <taxon>Pseudomonadati</taxon>
        <taxon>Pseudomonadota</taxon>
        <taxon>Gammaproteobacteria</taxon>
        <taxon>Moraxellales</taxon>
        <taxon>Moraxellaceae</taxon>
        <taxon>Acinetobacter</taxon>
    </lineage>
</organism>
<dbReference type="InterPro" id="IPR010985">
    <property type="entry name" value="Ribbon_hlx_hlx"/>
</dbReference>
<dbReference type="InterPro" id="IPR038296">
    <property type="entry name" value="ParD_sf"/>
</dbReference>
<comment type="function">
    <text evidence="4">Antitoxin component of a type II toxin-antitoxin (TA) system. Neutralizes the effect of toxin ParE.</text>
</comment>
<dbReference type="NCBIfam" id="TIGR02606">
    <property type="entry name" value="antidote_CC2985"/>
    <property type="match status" value="1"/>
</dbReference>
<proteinExistence type="inferred from homology"/>
<evidence type="ECO:0000256" key="3">
    <source>
        <dbReference type="ARBA" id="ARBA00022649"/>
    </source>
</evidence>
<dbReference type="Proteomes" id="UP000242317">
    <property type="component" value="Unassembled WGS sequence"/>
</dbReference>
<gene>
    <name evidence="5" type="ORF">SAMN05421749_101600</name>
</gene>
<evidence type="ECO:0000256" key="1">
    <source>
        <dbReference type="ARBA" id="ARBA00008580"/>
    </source>
</evidence>
<dbReference type="Pfam" id="PF03693">
    <property type="entry name" value="ParD_antitoxin"/>
    <property type="match status" value="1"/>
</dbReference>
<keyword evidence="3" id="KW-1277">Toxin-antitoxin system</keyword>
<evidence type="ECO:0000256" key="4">
    <source>
        <dbReference type="ARBA" id="ARBA00037106"/>
    </source>
</evidence>
<dbReference type="GO" id="GO:0006355">
    <property type="term" value="P:regulation of DNA-templated transcription"/>
    <property type="evidence" value="ECO:0007669"/>
    <property type="project" value="InterPro"/>
</dbReference>
<evidence type="ECO:0000313" key="6">
    <source>
        <dbReference type="Proteomes" id="UP000242317"/>
    </source>
</evidence>
<sequence length="85" mass="9526">MISAELGKPLESYVQELVSSGRYGSKSEVLREGVRMIQERETQQEALKALIMQGMADIEAGRTHSAEDVFGAMRQRIQATIQEKQ</sequence>